<organism evidence="1 2">
    <name type="scientific">Dyadobacter psychrophilus</name>
    <dbReference type="NCBI Taxonomy" id="651661"/>
    <lineage>
        <taxon>Bacteria</taxon>
        <taxon>Pseudomonadati</taxon>
        <taxon>Bacteroidota</taxon>
        <taxon>Cytophagia</taxon>
        <taxon>Cytophagales</taxon>
        <taxon>Spirosomataceae</taxon>
        <taxon>Dyadobacter</taxon>
    </lineage>
</organism>
<protein>
    <recommendedName>
        <fullName evidence="3">Phage tail tube protein</fullName>
    </recommendedName>
</protein>
<dbReference type="GO" id="GO:0033104">
    <property type="term" value="C:type VI protein secretion system complex"/>
    <property type="evidence" value="ECO:0007669"/>
    <property type="project" value="InterPro"/>
</dbReference>
<dbReference type="RefSeq" id="WP_082213004.1">
    <property type="nucleotide sequence ID" value="NZ_FUZA01000001.1"/>
</dbReference>
<gene>
    <name evidence="1" type="ORF">SAMN05660293_00416</name>
</gene>
<name>A0A1T5BKW3_9BACT</name>
<reference evidence="2" key="1">
    <citation type="submission" date="2017-02" db="EMBL/GenBank/DDBJ databases">
        <authorList>
            <person name="Varghese N."/>
            <person name="Submissions S."/>
        </authorList>
    </citation>
    <scope>NUCLEOTIDE SEQUENCE [LARGE SCALE GENOMIC DNA]</scope>
    <source>
        <strain evidence="2">DSM 22270</strain>
    </source>
</reference>
<dbReference type="Pfam" id="PF17642">
    <property type="entry name" value="TssD"/>
    <property type="match status" value="1"/>
</dbReference>
<keyword evidence="2" id="KW-1185">Reference proteome</keyword>
<evidence type="ECO:0000313" key="2">
    <source>
        <dbReference type="Proteomes" id="UP000190897"/>
    </source>
</evidence>
<evidence type="ECO:0000313" key="1">
    <source>
        <dbReference type="EMBL" id="SKB47610.1"/>
    </source>
</evidence>
<sequence>MAFEATVSIDGGAARKLHHCSYSVSQSADYVTGKTTSEVFAGNVSLVVEGIKESEFWKLAIHPTKRSKGKVVFKDPSDIDKDFKTVEFEDGAVVGYSESMDAGTTGTMTENITISCKKLTVDGVAFEKKW</sequence>
<accession>A0A1T5BKW3</accession>
<dbReference type="Proteomes" id="UP000190897">
    <property type="component" value="Unassembled WGS sequence"/>
</dbReference>
<dbReference type="EMBL" id="FUZA01000001">
    <property type="protein sequence ID" value="SKB47610.1"/>
    <property type="molecule type" value="Genomic_DNA"/>
</dbReference>
<dbReference type="InterPro" id="IPR041408">
    <property type="entry name" value="Hcp_Tssd"/>
</dbReference>
<dbReference type="OrthoDB" id="955509at2"/>
<dbReference type="AlphaFoldDB" id="A0A1T5BKW3"/>
<proteinExistence type="predicted"/>
<evidence type="ECO:0008006" key="3">
    <source>
        <dbReference type="Google" id="ProtNLM"/>
    </source>
</evidence>
<dbReference type="STRING" id="651661.SAMN05660293_00416"/>